<feature type="chain" id="PRO_5002999937" description="TonB-dependent receptor" evidence="1">
    <location>
        <begin position="21"/>
        <end position="92"/>
    </location>
</feature>
<dbReference type="AlphaFoldDB" id="C9PM40"/>
<feature type="signal peptide" evidence="1">
    <location>
        <begin position="1"/>
        <end position="20"/>
    </location>
</feature>
<dbReference type="HOGENOM" id="CLU_179313_1_0_6"/>
<protein>
    <recommendedName>
        <fullName evidence="4">TonB-dependent receptor</fullName>
    </recommendedName>
</protein>
<dbReference type="Pfam" id="PF17274">
    <property type="entry name" value="DUF5339"/>
    <property type="match status" value="1"/>
</dbReference>
<evidence type="ECO:0000313" key="2">
    <source>
        <dbReference type="EMBL" id="EEX51260.1"/>
    </source>
</evidence>
<keyword evidence="1" id="KW-0732">Signal</keyword>
<dbReference type="STRING" id="667128.HMPREF0621_0064"/>
<evidence type="ECO:0000313" key="3">
    <source>
        <dbReference type="Proteomes" id="UP000005519"/>
    </source>
</evidence>
<dbReference type="InterPro" id="IPR020493">
    <property type="entry name" value="Uncharacterised_HI0310"/>
</dbReference>
<evidence type="ECO:0000256" key="1">
    <source>
        <dbReference type="SAM" id="SignalP"/>
    </source>
</evidence>
<name>C9PM40_9PAST</name>
<comment type="caution">
    <text evidence="2">The sequence shown here is derived from an EMBL/GenBank/DDBJ whole genome shotgun (WGS) entry which is preliminary data.</text>
</comment>
<sequence length="92" mass="10537">MKRKLLLMITLSMATQISSAQLAPSCIAYFSEYENLLNAIPASESVNLKREYAEVKKQFSSLPQYIQEQSCLQASEKLEQRHQTDEQNTIHT</sequence>
<dbReference type="OrthoDB" id="5678640at2"/>
<reference evidence="2 3" key="1">
    <citation type="submission" date="2009-10" db="EMBL/GenBank/DDBJ databases">
        <authorList>
            <person name="Muzny D."/>
            <person name="Qin X."/>
            <person name="Deng J."/>
            <person name="Jiang H."/>
            <person name="Liu Y."/>
            <person name="Qu J."/>
            <person name="Song X.-Z."/>
            <person name="Zhang L."/>
            <person name="Thornton R."/>
            <person name="Coyle M."/>
            <person name="Francisco L."/>
            <person name="Jackson L."/>
            <person name="Javaid M."/>
            <person name="Korchina V."/>
            <person name="Kovar C."/>
            <person name="Mata R."/>
            <person name="Mathew T."/>
            <person name="Ngo R."/>
            <person name="Nguyen L."/>
            <person name="Nguyen N."/>
            <person name="Okwuonu G."/>
            <person name="Ongeri F."/>
            <person name="Pham C."/>
            <person name="Simmons D."/>
            <person name="Wilczek-Boney K."/>
            <person name="Hale W."/>
            <person name="Jakkamsetti A."/>
            <person name="Pham P."/>
            <person name="Ruth R."/>
            <person name="San Lucas F."/>
            <person name="Warren J."/>
            <person name="Zhang J."/>
            <person name="Zhao Z."/>
            <person name="Zhou C."/>
            <person name="Zhu D."/>
            <person name="Lee S."/>
            <person name="Bess C."/>
            <person name="Blankenburg K."/>
            <person name="Forbes L."/>
            <person name="Fu Q."/>
            <person name="Gubbala S."/>
            <person name="Hirani K."/>
            <person name="Jayaseelan J.C."/>
            <person name="Lara F."/>
            <person name="Munidasa M."/>
            <person name="Palculict T."/>
            <person name="Patil S."/>
            <person name="Pu L.-L."/>
            <person name="Saada N."/>
            <person name="Tang L."/>
            <person name="Weissenberger G."/>
            <person name="Zhu Y."/>
            <person name="Hemphill L."/>
            <person name="Shang Y."/>
            <person name="Youmans B."/>
            <person name="Ayvaz T."/>
            <person name="Ross M."/>
            <person name="Santibanez J."/>
            <person name="Aqrawi P."/>
            <person name="Gross S."/>
            <person name="Joshi V."/>
            <person name="Fowler G."/>
            <person name="Nazareth L."/>
            <person name="Reid J."/>
            <person name="Worley K."/>
            <person name="Petrosino J."/>
            <person name="Highlander S."/>
            <person name="Gibbs R."/>
        </authorList>
    </citation>
    <scope>NUCLEOTIDE SEQUENCE [LARGE SCALE GENOMIC DNA]</scope>
    <source>
        <strain evidence="2 3">ATCC 43325</strain>
    </source>
</reference>
<organism evidence="2 3">
    <name type="scientific">Pasteurella dagmatis ATCC 43325</name>
    <dbReference type="NCBI Taxonomy" id="667128"/>
    <lineage>
        <taxon>Bacteria</taxon>
        <taxon>Pseudomonadati</taxon>
        <taxon>Pseudomonadota</taxon>
        <taxon>Gammaproteobacteria</taxon>
        <taxon>Pasteurellales</taxon>
        <taxon>Pasteurellaceae</taxon>
        <taxon>Pasteurella</taxon>
    </lineage>
</organism>
<evidence type="ECO:0008006" key="4">
    <source>
        <dbReference type="Google" id="ProtNLM"/>
    </source>
</evidence>
<accession>C9PM40</accession>
<gene>
    <name evidence="2" type="ORF">HMPREF0621_0064</name>
</gene>
<proteinExistence type="predicted"/>
<dbReference type="RefSeq" id="WP_005764914.1">
    <property type="nucleotide sequence ID" value="NZ_GG704815.1"/>
</dbReference>
<keyword evidence="3" id="KW-1185">Reference proteome</keyword>
<dbReference type="Proteomes" id="UP000005519">
    <property type="component" value="Unassembled WGS sequence"/>
</dbReference>
<dbReference type="EMBL" id="ACZR01000001">
    <property type="protein sequence ID" value="EEX51260.1"/>
    <property type="molecule type" value="Genomic_DNA"/>
</dbReference>